<evidence type="ECO:0000313" key="2">
    <source>
        <dbReference type="Proteomes" id="UP001176941"/>
    </source>
</evidence>
<keyword evidence="2" id="KW-1185">Reference proteome</keyword>
<evidence type="ECO:0000313" key="1">
    <source>
        <dbReference type="EMBL" id="CAI9164548.1"/>
    </source>
</evidence>
<accession>A0ABN8YT33</accession>
<protein>
    <submittedName>
        <fullName evidence="1">Uncharacterized protein</fullName>
    </submittedName>
</protein>
<reference evidence="1" key="1">
    <citation type="submission" date="2023-04" db="EMBL/GenBank/DDBJ databases">
        <authorList>
            <consortium name="ELIXIR-Norway"/>
        </authorList>
    </citation>
    <scope>NUCLEOTIDE SEQUENCE [LARGE SCALE GENOMIC DNA]</scope>
</reference>
<sequence>MMFQSIAARPPAYGGDGNNLQSHLCLQQNKTHKEFIIFTDLLKHKEKILILSVRHLNRCQPMPHGPVTDTQNVVKHSSFVTNVILKIINSRIFNKQTIYRIVSRIKKINQGW</sequence>
<organism evidence="1 2">
    <name type="scientific">Rangifer tarandus platyrhynchus</name>
    <name type="common">Svalbard reindeer</name>
    <dbReference type="NCBI Taxonomy" id="3082113"/>
    <lineage>
        <taxon>Eukaryota</taxon>
        <taxon>Metazoa</taxon>
        <taxon>Chordata</taxon>
        <taxon>Craniata</taxon>
        <taxon>Vertebrata</taxon>
        <taxon>Euteleostomi</taxon>
        <taxon>Mammalia</taxon>
        <taxon>Eutheria</taxon>
        <taxon>Laurasiatheria</taxon>
        <taxon>Artiodactyla</taxon>
        <taxon>Ruminantia</taxon>
        <taxon>Pecora</taxon>
        <taxon>Cervidae</taxon>
        <taxon>Odocoileinae</taxon>
        <taxon>Rangifer</taxon>
    </lineage>
</organism>
<dbReference type="EMBL" id="OX459959">
    <property type="protein sequence ID" value="CAI9164548.1"/>
    <property type="molecule type" value="Genomic_DNA"/>
</dbReference>
<dbReference type="Proteomes" id="UP001176941">
    <property type="component" value="Chromosome 23"/>
</dbReference>
<name>A0ABN8YT33_RANTA</name>
<gene>
    <name evidence="1" type="ORF">MRATA1EN1_LOCUS13510</name>
</gene>
<proteinExistence type="predicted"/>